<evidence type="ECO:0000313" key="2">
    <source>
        <dbReference type="EMBL" id="KAJ8605430.1"/>
    </source>
</evidence>
<dbReference type="PANTHER" id="PTHR21580:SF60">
    <property type="entry name" value="SPERM-TAIL PG-RICH REPEAT-CONTAINING PROTEIN 2"/>
    <property type="match status" value="1"/>
</dbReference>
<gene>
    <name evidence="2" type="ORF">CTAYLR_003305</name>
</gene>
<feature type="region of interest" description="Disordered" evidence="1">
    <location>
        <begin position="183"/>
        <end position="215"/>
    </location>
</feature>
<comment type="caution">
    <text evidence="2">The sequence shown here is derived from an EMBL/GenBank/DDBJ whole genome shotgun (WGS) entry which is preliminary data.</text>
</comment>
<sequence>MARRRRRPLADRPTPSIPSKFDTILTPTVGEANAFGARTSRFAAAAAARGEVWPGPGAYHARRPGSYGFSRKGTFSASSARFSGLPAMATPGPGAYHATPARKRRGPSSSFAAPTPSLPRRSSSSPGPGAYNPKLVAPSPRAASFKEKRDVSRPVRAYPAPGEYDVQRADYYVRKRGATPLLRSKVPRGSGFVPPPLVDKRAGPGKLPPTAGPTDVSAFVREFSTGRLPTPSAMATPTRAALPGPGAYDDHPPLPAGELKISSMFSNLDLDRWGRPVNPRTPTASTPGPGWYDFDTSSFSSATSSKLSHHPTVMASRTRRFRRDHQNKHRLAYHVPGPAFYKPEYQTRKSFLLNTRRKWI</sequence>
<feature type="region of interest" description="Disordered" evidence="1">
    <location>
        <begin position="1"/>
        <end position="23"/>
    </location>
</feature>
<dbReference type="AlphaFoldDB" id="A0AAD7XK20"/>
<dbReference type="InterPro" id="IPR010736">
    <property type="entry name" value="SHIPPO-rpt"/>
</dbReference>
<proteinExistence type="predicted"/>
<evidence type="ECO:0000256" key="1">
    <source>
        <dbReference type="SAM" id="MobiDB-lite"/>
    </source>
</evidence>
<feature type="compositionally biased region" description="Basic and acidic residues" evidence="1">
    <location>
        <begin position="144"/>
        <end position="153"/>
    </location>
</feature>
<feature type="compositionally biased region" description="Low complexity" evidence="1">
    <location>
        <begin position="114"/>
        <end position="129"/>
    </location>
</feature>
<dbReference type="PANTHER" id="PTHR21580">
    <property type="entry name" value="SHIPPO-1-RELATED"/>
    <property type="match status" value="1"/>
</dbReference>
<accession>A0AAD7XK20</accession>
<dbReference type="InterPro" id="IPR051291">
    <property type="entry name" value="CIMAP"/>
</dbReference>
<feature type="region of interest" description="Disordered" evidence="1">
    <location>
        <begin position="53"/>
        <end position="154"/>
    </location>
</feature>
<reference evidence="2" key="1">
    <citation type="submission" date="2023-01" db="EMBL/GenBank/DDBJ databases">
        <title>Metagenome sequencing of chrysophaentin producing Chrysophaeum taylorii.</title>
        <authorList>
            <person name="Davison J."/>
            <person name="Bewley C."/>
        </authorList>
    </citation>
    <scope>NUCLEOTIDE SEQUENCE</scope>
    <source>
        <strain evidence="2">NIES-1699</strain>
    </source>
</reference>
<evidence type="ECO:0000313" key="3">
    <source>
        <dbReference type="Proteomes" id="UP001230188"/>
    </source>
</evidence>
<dbReference type="Proteomes" id="UP001230188">
    <property type="component" value="Unassembled WGS sequence"/>
</dbReference>
<organism evidence="2 3">
    <name type="scientific">Chrysophaeum taylorii</name>
    <dbReference type="NCBI Taxonomy" id="2483200"/>
    <lineage>
        <taxon>Eukaryota</taxon>
        <taxon>Sar</taxon>
        <taxon>Stramenopiles</taxon>
        <taxon>Ochrophyta</taxon>
        <taxon>Pelagophyceae</taxon>
        <taxon>Pelagomonadales</taxon>
        <taxon>Pelagomonadaceae</taxon>
        <taxon>Chrysophaeum</taxon>
    </lineage>
</organism>
<name>A0AAD7XK20_9STRA</name>
<protein>
    <submittedName>
        <fullName evidence="2">Uncharacterized protein</fullName>
    </submittedName>
</protein>
<dbReference type="Pfam" id="PF07004">
    <property type="entry name" value="SHIPPO-rpt"/>
    <property type="match status" value="5"/>
</dbReference>
<dbReference type="EMBL" id="JAQMWT010000315">
    <property type="protein sequence ID" value="KAJ8605430.1"/>
    <property type="molecule type" value="Genomic_DNA"/>
</dbReference>
<keyword evidence="3" id="KW-1185">Reference proteome</keyword>